<organism evidence="2 3">
    <name type="scientific">Kosmotoga olearia (strain ATCC BAA-1733 / DSM 21960 / TBF 19.5.1)</name>
    <dbReference type="NCBI Taxonomy" id="521045"/>
    <lineage>
        <taxon>Bacteria</taxon>
        <taxon>Thermotogati</taxon>
        <taxon>Thermotogota</taxon>
        <taxon>Thermotogae</taxon>
        <taxon>Kosmotogales</taxon>
        <taxon>Kosmotogaceae</taxon>
        <taxon>Kosmotoga</taxon>
    </lineage>
</organism>
<evidence type="ECO:0000313" key="3">
    <source>
        <dbReference type="Proteomes" id="UP000002382"/>
    </source>
</evidence>
<protein>
    <recommendedName>
        <fullName evidence="4">DUF3307 domain-containing protein</fullName>
    </recommendedName>
</protein>
<dbReference type="InterPro" id="IPR021737">
    <property type="entry name" value="Phage_phiKZ_Orf197"/>
</dbReference>
<evidence type="ECO:0000256" key="1">
    <source>
        <dbReference type="SAM" id="Phobius"/>
    </source>
</evidence>
<feature type="transmembrane region" description="Helical" evidence="1">
    <location>
        <begin position="195"/>
        <end position="217"/>
    </location>
</feature>
<keyword evidence="1" id="KW-0472">Membrane</keyword>
<evidence type="ECO:0008006" key="4">
    <source>
        <dbReference type="Google" id="ProtNLM"/>
    </source>
</evidence>
<dbReference type="EMBL" id="CP001634">
    <property type="protein sequence ID" value="ACR80364.1"/>
    <property type="molecule type" value="Genomic_DNA"/>
</dbReference>
<keyword evidence="3" id="KW-1185">Reference proteome</keyword>
<name>C5CFF5_KOSOT</name>
<proteinExistence type="predicted"/>
<dbReference type="STRING" id="521045.Kole_1675"/>
<dbReference type="eggNOG" id="COG5061">
    <property type="taxonomic scope" value="Bacteria"/>
</dbReference>
<feature type="transmembrane region" description="Helical" evidence="1">
    <location>
        <begin position="90"/>
        <end position="112"/>
    </location>
</feature>
<dbReference type="AlphaFoldDB" id="C5CFF5"/>
<feature type="transmembrane region" description="Helical" evidence="1">
    <location>
        <begin position="59"/>
        <end position="78"/>
    </location>
</feature>
<dbReference type="Proteomes" id="UP000002382">
    <property type="component" value="Chromosome"/>
</dbReference>
<dbReference type="HOGENOM" id="CLU_072282_0_0_0"/>
<dbReference type="Pfam" id="PF11750">
    <property type="entry name" value="DUF3307"/>
    <property type="match status" value="1"/>
</dbReference>
<accession>C5CFF5</accession>
<feature type="transmembrane region" description="Helical" evidence="1">
    <location>
        <begin position="35"/>
        <end position="53"/>
    </location>
</feature>
<dbReference type="KEGG" id="kol:Kole_1675"/>
<keyword evidence="1" id="KW-1133">Transmembrane helix</keyword>
<keyword evidence="1" id="KW-0812">Transmembrane</keyword>
<feature type="transmembrane region" description="Helical" evidence="1">
    <location>
        <begin position="237"/>
        <end position="258"/>
    </location>
</feature>
<sequence length="260" mass="29408">MIPLLLSILGHVMADFIFQSDNIADEKRRMCVKALFVHWLAVFVTLFILLLAYDFKVVFWYALWLSIIHITLDLFKALFEKVGSPARELFLFFIDQIMHLVVIVFFLPIFTFELNETFSKTMSSISKYAGIELSQLPVEKILLVAIIYIYVLFGGAVLMRKLINFIYRKEDGSLERIAGSSSVLKNVKTGKVIGIFERAIVLTFYITGNVASIAFVIAAKSLARFKNFAEKDFAEYYLIGTLASVLIAMIGGIILKCLGI</sequence>
<reference evidence="2 3" key="1">
    <citation type="submission" date="2009-06" db="EMBL/GenBank/DDBJ databases">
        <title>Complete sequence of Thermotogales bacterium TBF 19.5.1.</title>
        <authorList>
            <consortium name="US DOE Joint Genome Institute"/>
            <person name="Lucas S."/>
            <person name="Copeland A."/>
            <person name="Lapidus A."/>
            <person name="Glavina del Rio T."/>
            <person name="Tice H."/>
            <person name="Bruce D."/>
            <person name="Goodwin L."/>
            <person name="Pitluck S."/>
            <person name="Chertkov O."/>
            <person name="Brettin T."/>
            <person name="Detter J.C."/>
            <person name="Han C."/>
            <person name="Schmutz J."/>
            <person name="Larimer F."/>
            <person name="Land M."/>
            <person name="Hauser L."/>
            <person name="Kyrpides N."/>
            <person name="Ovchinnikova G."/>
            <person name="Noll K."/>
        </authorList>
    </citation>
    <scope>NUCLEOTIDE SEQUENCE [LARGE SCALE GENOMIC DNA]</scope>
    <source>
        <strain evidence="3">ATCC BAA-1733 / DSM 21960 / TBF 19.5.1</strain>
    </source>
</reference>
<evidence type="ECO:0000313" key="2">
    <source>
        <dbReference type="EMBL" id="ACR80364.1"/>
    </source>
</evidence>
<reference evidence="2 3" key="2">
    <citation type="journal article" date="2011" name="J. Bacteriol.">
        <title>Genome Sequence of Kosmotoga olearia Strain TBF 19.5.1, a Thermophilic Bacterium with a Wide Growth Temperature Range, Isolated from the Troll B Oil Platform in the North Sea.</title>
        <authorList>
            <person name="Swithers K.S."/>
            <person name="Dipippo J.L."/>
            <person name="Bruce D.C."/>
            <person name="Detter C."/>
            <person name="Tapia R."/>
            <person name="Han S."/>
            <person name="Goodwin L.A."/>
            <person name="Han J."/>
            <person name="Woyke T."/>
            <person name="Pitluck S."/>
            <person name="Pennacchio L."/>
            <person name="Nolan M."/>
            <person name="Mikhailova N."/>
            <person name="Land M.L."/>
            <person name="Nesbo C.L."/>
            <person name="Gogarten J.P."/>
            <person name="Noll K.M."/>
        </authorList>
    </citation>
    <scope>NUCLEOTIDE SEQUENCE [LARGE SCALE GENOMIC DNA]</scope>
    <source>
        <strain evidence="3">ATCC BAA-1733 / DSM 21960 / TBF 19.5.1</strain>
    </source>
</reference>
<dbReference type="RefSeq" id="WP_015869008.1">
    <property type="nucleotide sequence ID" value="NC_012785.1"/>
</dbReference>
<gene>
    <name evidence="2" type="ordered locus">Kole_1675</name>
</gene>
<feature type="transmembrane region" description="Helical" evidence="1">
    <location>
        <begin position="141"/>
        <end position="159"/>
    </location>
</feature>